<feature type="compositionally biased region" description="Low complexity" evidence="1">
    <location>
        <begin position="365"/>
        <end position="375"/>
    </location>
</feature>
<keyword evidence="2" id="KW-1133">Transmembrane helix</keyword>
<feature type="region of interest" description="Disordered" evidence="1">
    <location>
        <begin position="359"/>
        <end position="427"/>
    </location>
</feature>
<evidence type="ECO:0000313" key="5">
    <source>
        <dbReference type="Proteomes" id="UP001164286"/>
    </source>
</evidence>
<organism evidence="4 5">
    <name type="scientific">Dioszegia hungarica</name>
    <dbReference type="NCBI Taxonomy" id="4972"/>
    <lineage>
        <taxon>Eukaryota</taxon>
        <taxon>Fungi</taxon>
        <taxon>Dikarya</taxon>
        <taxon>Basidiomycota</taxon>
        <taxon>Agaricomycotina</taxon>
        <taxon>Tremellomycetes</taxon>
        <taxon>Tremellales</taxon>
        <taxon>Bulleribasidiaceae</taxon>
        <taxon>Dioszegia</taxon>
    </lineage>
</organism>
<dbReference type="EMBL" id="JAKWFO010000005">
    <property type="protein sequence ID" value="KAI9635310.1"/>
    <property type="molecule type" value="Genomic_DNA"/>
</dbReference>
<evidence type="ECO:0000313" key="4">
    <source>
        <dbReference type="EMBL" id="KAI9635310.1"/>
    </source>
</evidence>
<dbReference type="Proteomes" id="UP001164286">
    <property type="component" value="Unassembled WGS sequence"/>
</dbReference>
<accession>A0AA38LU14</accession>
<dbReference type="GeneID" id="77731921"/>
<feature type="transmembrane region" description="Helical" evidence="2">
    <location>
        <begin position="206"/>
        <end position="224"/>
    </location>
</feature>
<proteinExistence type="predicted"/>
<evidence type="ECO:0000256" key="2">
    <source>
        <dbReference type="SAM" id="Phobius"/>
    </source>
</evidence>
<gene>
    <name evidence="4" type="ORF">MKK02DRAFT_43996</name>
</gene>
<feature type="domain" description="J" evidence="3">
    <location>
        <begin position="79"/>
        <end position="159"/>
    </location>
</feature>
<dbReference type="SUPFAM" id="SSF46565">
    <property type="entry name" value="Chaperone J-domain"/>
    <property type="match status" value="1"/>
</dbReference>
<dbReference type="Pfam" id="PF00226">
    <property type="entry name" value="DnaJ"/>
    <property type="match status" value="1"/>
</dbReference>
<dbReference type="PROSITE" id="PS50076">
    <property type="entry name" value="DNAJ_2"/>
    <property type="match status" value="1"/>
</dbReference>
<dbReference type="InterPro" id="IPR050817">
    <property type="entry name" value="DjlA_DnaK_co-chaperone"/>
</dbReference>
<sequence>MSFLTPLLLSVVPSPLTHQLIPHLSTYLPQIFPPSPPGSPGYQRNFRHVFTLVIGAYLVWSFGWGAAGSGEAESGEAGDWYALLGVGRGAGEDELKRAFRTLLVPPLPIGSRLTDRSRTYHPDRIRQGAEGSGDHFIRIRQAYEGLSDPIKRWAYDRFGADILQWKAVTTREYMRFGINQSSGFYVISGAIMLLLSLLGRAKDGAFWRNLVFVLLLATELHLLLAPSSSASTSPTLLSRSLSLTLGDRPPFLQIRLLHRIFASLSVGINQLAGVWSADRQGTQPGLEEVLVAVRGLEVEAITGFHDIVGPLLSQGDPTHTQTRIKQGMEEVLIDRAISTHPQIRPLWIDALRRAEADRKSTNNFAAAPPSLEAAPYPYPSPPPSPSRSAGRRPQMDSARERRVLGVASGIPLPPSPPPSPLLKPMRL</sequence>
<feature type="compositionally biased region" description="Basic and acidic residues" evidence="1">
    <location>
        <begin position="393"/>
        <end position="403"/>
    </location>
</feature>
<dbReference type="CDD" id="cd06257">
    <property type="entry name" value="DnaJ"/>
    <property type="match status" value="1"/>
</dbReference>
<dbReference type="InterPro" id="IPR001623">
    <property type="entry name" value="DnaJ_domain"/>
</dbReference>
<protein>
    <recommendedName>
        <fullName evidence="3">J domain-containing protein</fullName>
    </recommendedName>
</protein>
<dbReference type="RefSeq" id="XP_052945087.1">
    <property type="nucleotide sequence ID" value="XM_053092716.1"/>
</dbReference>
<dbReference type="Gene3D" id="1.10.287.110">
    <property type="entry name" value="DnaJ domain"/>
    <property type="match status" value="1"/>
</dbReference>
<keyword evidence="5" id="KW-1185">Reference proteome</keyword>
<dbReference type="PRINTS" id="PR00625">
    <property type="entry name" value="JDOMAIN"/>
</dbReference>
<feature type="transmembrane region" description="Helical" evidence="2">
    <location>
        <begin position="182"/>
        <end position="199"/>
    </location>
</feature>
<dbReference type="InterPro" id="IPR036869">
    <property type="entry name" value="J_dom_sf"/>
</dbReference>
<comment type="caution">
    <text evidence="4">The sequence shown here is derived from an EMBL/GenBank/DDBJ whole genome shotgun (WGS) entry which is preliminary data.</text>
</comment>
<dbReference type="SMART" id="SM00271">
    <property type="entry name" value="DnaJ"/>
    <property type="match status" value="1"/>
</dbReference>
<dbReference type="InterPro" id="IPR018253">
    <property type="entry name" value="DnaJ_domain_CS"/>
</dbReference>
<name>A0AA38LU14_9TREE</name>
<reference evidence="4" key="1">
    <citation type="journal article" date="2022" name="G3 (Bethesda)">
        <title>High quality genome of the basidiomycete yeast Dioszegia hungarica PDD-24b-2 isolated from cloud water.</title>
        <authorList>
            <person name="Jarrige D."/>
            <person name="Haridas S."/>
            <person name="Bleykasten-Grosshans C."/>
            <person name="Joly M."/>
            <person name="Nadalig T."/>
            <person name="Sancelme M."/>
            <person name="Vuilleumier S."/>
            <person name="Grigoriev I.V."/>
            <person name="Amato P."/>
            <person name="Bringel F."/>
        </authorList>
    </citation>
    <scope>NUCLEOTIDE SEQUENCE</scope>
    <source>
        <strain evidence="4">PDD-24b-2</strain>
    </source>
</reference>
<keyword evidence="2" id="KW-0472">Membrane</keyword>
<keyword evidence="2" id="KW-0812">Transmembrane</keyword>
<feature type="compositionally biased region" description="Pro residues" evidence="1">
    <location>
        <begin position="411"/>
        <end position="421"/>
    </location>
</feature>
<dbReference type="PROSITE" id="PS00636">
    <property type="entry name" value="DNAJ_1"/>
    <property type="match status" value="1"/>
</dbReference>
<dbReference type="PANTHER" id="PTHR24074">
    <property type="entry name" value="CO-CHAPERONE PROTEIN DJLA"/>
    <property type="match status" value="1"/>
</dbReference>
<evidence type="ECO:0000259" key="3">
    <source>
        <dbReference type="PROSITE" id="PS50076"/>
    </source>
</evidence>
<evidence type="ECO:0000256" key="1">
    <source>
        <dbReference type="SAM" id="MobiDB-lite"/>
    </source>
</evidence>
<dbReference type="AlphaFoldDB" id="A0AA38LU14"/>
<feature type="compositionally biased region" description="Pro residues" evidence="1">
    <location>
        <begin position="376"/>
        <end position="385"/>
    </location>
</feature>